<feature type="transmembrane region" description="Helical" evidence="2">
    <location>
        <begin position="27"/>
        <end position="49"/>
    </location>
</feature>
<sequence length="288" mass="29974">MAIGIAIFKYRLYDIDAVIHRTFSHTVLAGFITAVYLAVVVGVGSAVGARTGGGMFLPLIATAIAALGFSGVRTRAQRLADRLVHGARATPYETLSRLSEHLATTSSIEEFLPSLARALADATGALRADVWVRVGGRLEPAASHPPTAEPATPLDLVGEALPRLPSGHTVAEVRTHETLLGAIALTKPPGESRGSPAIRVRSHGRRRAAKSYGGLPLSPSLREADEPLDPGGLVPGSSRNGVRDLPAPLLSALALAAAIGLHLKTRDAVISVLGATALHVVLSTLWHA</sequence>
<proteinExistence type="predicted"/>
<keyword evidence="2" id="KW-1133">Transmembrane helix</keyword>
<dbReference type="Proteomes" id="UP001589646">
    <property type="component" value="Unassembled WGS sequence"/>
</dbReference>
<dbReference type="InterPro" id="IPR029016">
    <property type="entry name" value="GAF-like_dom_sf"/>
</dbReference>
<evidence type="ECO:0000313" key="4">
    <source>
        <dbReference type="Proteomes" id="UP001589646"/>
    </source>
</evidence>
<evidence type="ECO:0000256" key="2">
    <source>
        <dbReference type="SAM" id="Phobius"/>
    </source>
</evidence>
<keyword evidence="2" id="KW-0812">Transmembrane</keyword>
<protein>
    <submittedName>
        <fullName evidence="3">Uncharacterized protein</fullName>
    </submittedName>
</protein>
<dbReference type="RefSeq" id="WP_346123164.1">
    <property type="nucleotide sequence ID" value="NZ_BAAAXC010000014.1"/>
</dbReference>
<accession>A0ABV5PSQ2</accession>
<organism evidence="3 4">
    <name type="scientific">Nonomuraea roseola</name>
    <dbReference type="NCBI Taxonomy" id="46179"/>
    <lineage>
        <taxon>Bacteria</taxon>
        <taxon>Bacillati</taxon>
        <taxon>Actinomycetota</taxon>
        <taxon>Actinomycetes</taxon>
        <taxon>Streptosporangiales</taxon>
        <taxon>Streptosporangiaceae</taxon>
        <taxon>Nonomuraea</taxon>
    </lineage>
</organism>
<gene>
    <name evidence="3" type="ORF">ACFFRN_06450</name>
</gene>
<evidence type="ECO:0000256" key="1">
    <source>
        <dbReference type="SAM" id="MobiDB-lite"/>
    </source>
</evidence>
<keyword evidence="2" id="KW-0472">Membrane</keyword>
<feature type="transmembrane region" description="Helical" evidence="2">
    <location>
        <begin position="55"/>
        <end position="72"/>
    </location>
</feature>
<dbReference type="Gene3D" id="3.30.450.40">
    <property type="match status" value="1"/>
</dbReference>
<comment type="caution">
    <text evidence="3">The sequence shown here is derived from an EMBL/GenBank/DDBJ whole genome shotgun (WGS) entry which is preliminary data.</text>
</comment>
<evidence type="ECO:0000313" key="3">
    <source>
        <dbReference type="EMBL" id="MFB9526249.1"/>
    </source>
</evidence>
<reference evidence="3 4" key="1">
    <citation type="submission" date="2024-09" db="EMBL/GenBank/DDBJ databases">
        <authorList>
            <person name="Sun Q."/>
            <person name="Mori K."/>
        </authorList>
    </citation>
    <scope>NUCLEOTIDE SEQUENCE [LARGE SCALE GENOMIC DNA]</scope>
    <source>
        <strain evidence="3 4">JCM 3323</strain>
    </source>
</reference>
<dbReference type="EMBL" id="JBHMCE010000002">
    <property type="protein sequence ID" value="MFB9526249.1"/>
    <property type="molecule type" value="Genomic_DNA"/>
</dbReference>
<name>A0ABV5PSQ2_9ACTN</name>
<keyword evidence="4" id="KW-1185">Reference proteome</keyword>
<feature type="region of interest" description="Disordered" evidence="1">
    <location>
        <begin position="186"/>
        <end position="240"/>
    </location>
</feature>
<feature type="compositionally biased region" description="Basic residues" evidence="1">
    <location>
        <begin position="200"/>
        <end position="209"/>
    </location>
</feature>